<dbReference type="EMBL" id="LVJN01000012">
    <property type="protein sequence ID" value="OSM07663.1"/>
    <property type="molecule type" value="Genomic_DNA"/>
</dbReference>
<organism evidence="1 2">
    <name type="scientific">Magnetofaba australis IT-1</name>
    <dbReference type="NCBI Taxonomy" id="1434232"/>
    <lineage>
        <taxon>Bacteria</taxon>
        <taxon>Pseudomonadati</taxon>
        <taxon>Pseudomonadota</taxon>
        <taxon>Magnetococcia</taxon>
        <taxon>Magnetococcales</taxon>
        <taxon>Magnetococcaceae</taxon>
        <taxon>Magnetofaba</taxon>
    </lineage>
</organism>
<accession>A0A1Y2K9U6</accession>
<gene>
    <name evidence="1" type="ORF">MAIT1_04574</name>
</gene>
<dbReference type="STRING" id="1434232.MAIT1_04574"/>
<proteinExistence type="predicted"/>
<name>A0A1Y2K9U6_9PROT</name>
<dbReference type="OrthoDB" id="6388191at2"/>
<evidence type="ECO:0000313" key="1">
    <source>
        <dbReference type="EMBL" id="OSM07663.1"/>
    </source>
</evidence>
<keyword evidence="2" id="KW-1185">Reference proteome</keyword>
<dbReference type="RefSeq" id="WP_085440195.1">
    <property type="nucleotide sequence ID" value="NZ_LVJN01000012.1"/>
</dbReference>
<protein>
    <submittedName>
        <fullName evidence="1">Uncharacterized protein</fullName>
    </submittedName>
</protein>
<dbReference type="Proteomes" id="UP000194003">
    <property type="component" value="Unassembled WGS sequence"/>
</dbReference>
<sequence length="337" mass="36938">MSLSANPFSNDAFGAVALTAAINVLPNRYGRVESLGLMPARPVRLRNIAIEERNGVLSLLPTAAVGSPGTTGKRGKRRVRSFVVPHIPHDDVVLPEEVQGIRAFGSEGELAALSDVLALHLQSMRDKHAITLEHLRMGALKGEILDADGSTIYDLFGEFGITAKSINFQLGSATTDVKAKCLELKRHIEDNLRGEFMTGVHCLVSPEFFDKLTSHAKVEKAYERWMEGEALRADMRSGFTFAGVTFEEYRGQATDPEGTVRRFIGENEGHAFPLGTSQTFATYFAPADFNESVNTLGQPLYAKQEPRKFERGTDLHTQSNPLPMCHRPGVLVKVVAS</sequence>
<dbReference type="Pfam" id="PF03864">
    <property type="entry name" value="Phage_cap_E"/>
    <property type="match status" value="1"/>
</dbReference>
<evidence type="ECO:0000313" key="2">
    <source>
        <dbReference type="Proteomes" id="UP000194003"/>
    </source>
</evidence>
<dbReference type="InterPro" id="IPR005564">
    <property type="entry name" value="Major_capsid_GpE"/>
</dbReference>
<dbReference type="AlphaFoldDB" id="A0A1Y2K9U6"/>
<reference evidence="1 2" key="1">
    <citation type="journal article" date="2016" name="BMC Genomics">
        <title>Combined genomic and structural analyses of a cultured magnetotactic bacterium reveals its niche adaptation to a dynamic environment.</title>
        <authorList>
            <person name="Araujo A.C."/>
            <person name="Morillo V."/>
            <person name="Cypriano J."/>
            <person name="Teixeira L.C."/>
            <person name="Leao P."/>
            <person name="Lyra S."/>
            <person name="Almeida L.G."/>
            <person name="Bazylinski D.A."/>
            <person name="Vasconcellos A.T."/>
            <person name="Abreu F."/>
            <person name="Lins U."/>
        </authorList>
    </citation>
    <scope>NUCLEOTIDE SEQUENCE [LARGE SCALE GENOMIC DNA]</scope>
    <source>
        <strain evidence="1 2">IT-1</strain>
    </source>
</reference>
<comment type="caution">
    <text evidence="1">The sequence shown here is derived from an EMBL/GenBank/DDBJ whole genome shotgun (WGS) entry which is preliminary data.</text>
</comment>